<protein>
    <recommendedName>
        <fullName evidence="4">Transmembrane protein</fullName>
    </recommendedName>
</protein>
<evidence type="ECO:0000313" key="3">
    <source>
        <dbReference type="Proteomes" id="UP000243680"/>
    </source>
</evidence>
<keyword evidence="1" id="KW-1133">Transmembrane helix</keyword>
<dbReference type="RefSeq" id="WP_069238849.1">
    <property type="nucleotide sequence ID" value="NZ_CP013420.1"/>
</dbReference>
<dbReference type="AlphaFoldDB" id="A0A1B4LBI4"/>
<feature type="transmembrane region" description="Helical" evidence="1">
    <location>
        <begin position="20"/>
        <end position="40"/>
    </location>
</feature>
<dbReference type="EMBL" id="CP013420">
    <property type="protein sequence ID" value="AOJ74521.1"/>
    <property type="molecule type" value="Genomic_DNA"/>
</dbReference>
<evidence type="ECO:0000313" key="2">
    <source>
        <dbReference type="EMBL" id="AOJ74521.1"/>
    </source>
</evidence>
<sequence>MSGASSAPYRIAAARGALDAGAWAVAVALVAAGAGGWIASGWPPASIARAVLAVVSAGSAIAALWYAVRIEIDRRLFAALAHATSDDGDDELGHALTALDRALADLGWIDPRSAARGLDARVRGAVRLCRAGMLVAIVQWVVVAVAIAVPVGH</sequence>
<evidence type="ECO:0008006" key="4">
    <source>
        <dbReference type="Google" id="ProtNLM"/>
    </source>
</evidence>
<evidence type="ECO:0000256" key="1">
    <source>
        <dbReference type="SAM" id="Phobius"/>
    </source>
</evidence>
<gene>
    <name evidence="2" type="ORF">WJ35_05170</name>
</gene>
<keyword evidence="1" id="KW-0812">Transmembrane</keyword>
<feature type="transmembrane region" description="Helical" evidence="1">
    <location>
        <begin position="46"/>
        <end position="68"/>
    </location>
</feature>
<reference evidence="2 3" key="1">
    <citation type="submission" date="2015-12" db="EMBL/GenBank/DDBJ databases">
        <title>Diversity of Burkholderia near neighbor genomes.</title>
        <authorList>
            <person name="Sahl J."/>
            <person name="Wagner D."/>
            <person name="Keim P."/>
        </authorList>
    </citation>
    <scope>NUCLEOTIDE SEQUENCE [LARGE SCALE GENOMIC DNA]</scope>
    <source>
        <strain evidence="2 3">MSMB0783</strain>
    </source>
</reference>
<dbReference type="Proteomes" id="UP000243680">
    <property type="component" value="Chromosome 1"/>
</dbReference>
<accession>A0A1B4LBI4</accession>
<keyword evidence="1" id="KW-0472">Membrane</keyword>
<name>A0A1B4LBI4_9BURK</name>
<proteinExistence type="predicted"/>
<feature type="transmembrane region" description="Helical" evidence="1">
    <location>
        <begin position="131"/>
        <end position="151"/>
    </location>
</feature>
<organism evidence="2 3">
    <name type="scientific">Burkholderia ubonensis</name>
    <dbReference type="NCBI Taxonomy" id="101571"/>
    <lineage>
        <taxon>Bacteria</taxon>
        <taxon>Pseudomonadati</taxon>
        <taxon>Pseudomonadota</taxon>
        <taxon>Betaproteobacteria</taxon>
        <taxon>Burkholderiales</taxon>
        <taxon>Burkholderiaceae</taxon>
        <taxon>Burkholderia</taxon>
        <taxon>Burkholderia cepacia complex</taxon>
    </lineage>
</organism>